<dbReference type="InterPro" id="IPR001173">
    <property type="entry name" value="Glyco_trans_2-like"/>
</dbReference>
<dbReference type="PANTHER" id="PTHR22916:SF51">
    <property type="entry name" value="GLYCOSYLTRANSFERASE EPSH-RELATED"/>
    <property type="match status" value="1"/>
</dbReference>
<name>A0A9D1JEX0_9FIRM</name>
<dbReference type="SUPFAM" id="SSF53448">
    <property type="entry name" value="Nucleotide-diphospho-sugar transferases"/>
    <property type="match status" value="1"/>
</dbReference>
<organism evidence="4 5">
    <name type="scientific">Candidatus Fimimorpha faecalis</name>
    <dbReference type="NCBI Taxonomy" id="2840824"/>
    <lineage>
        <taxon>Bacteria</taxon>
        <taxon>Bacillati</taxon>
        <taxon>Bacillota</taxon>
        <taxon>Clostridia</taxon>
        <taxon>Eubacteriales</taxon>
        <taxon>Candidatus Fimimorpha</taxon>
    </lineage>
</organism>
<dbReference type="Proteomes" id="UP000824201">
    <property type="component" value="Unassembled WGS sequence"/>
</dbReference>
<evidence type="ECO:0000256" key="1">
    <source>
        <dbReference type="ARBA" id="ARBA00022676"/>
    </source>
</evidence>
<comment type="caution">
    <text evidence="4">The sequence shown here is derived from an EMBL/GenBank/DDBJ whole genome shotgun (WGS) entry which is preliminary data.</text>
</comment>
<dbReference type="PANTHER" id="PTHR22916">
    <property type="entry name" value="GLYCOSYLTRANSFERASE"/>
    <property type="match status" value="1"/>
</dbReference>
<evidence type="ECO:0000313" key="5">
    <source>
        <dbReference type="Proteomes" id="UP000824201"/>
    </source>
</evidence>
<protein>
    <submittedName>
        <fullName evidence="4">Glycosyltransferase family 2 protein</fullName>
    </submittedName>
</protein>
<sequence length="355" mass="42083">MQGRKYSIVMPVYHVEKYLEKMVSCVRNQTYSNWELILVDDCSDDRSGEICDRLSGEEQRIQVIHLKQNGGLSNARNQGMKRASGEYILFLDSDDYIESTLLQCIENSLSRNLAQIVIYGLVEEYENREGMVDYEKTVSSQEKYLVSQKDIYKEIIQLEKKTLFGYAWNKAYQLSWLKENQLKFQTITMIEDVVFNVQAVKNIQSINILSDILYHYRIRDNGNLTSKYLENYFELHVQRVQLLWDLYKEWGCLNKTVKTILAGIYCRYFLSALQRNCDPRSGMTQKQKRRWIRNCFQSRLFQKFLPYLSPDNRMMKLLAIGIRRKTVWGCWIMGEIIYIIKNKCPGIFARLKQNR</sequence>
<reference evidence="4" key="1">
    <citation type="submission" date="2020-10" db="EMBL/GenBank/DDBJ databases">
        <authorList>
            <person name="Gilroy R."/>
        </authorList>
    </citation>
    <scope>NUCLEOTIDE SEQUENCE</scope>
    <source>
        <strain evidence="4">ChiW13-3771</strain>
    </source>
</reference>
<evidence type="ECO:0000256" key="2">
    <source>
        <dbReference type="ARBA" id="ARBA00022679"/>
    </source>
</evidence>
<feature type="domain" description="Glycosyltransferase 2-like" evidence="3">
    <location>
        <begin position="7"/>
        <end position="150"/>
    </location>
</feature>
<dbReference type="AlphaFoldDB" id="A0A9D1JEX0"/>
<evidence type="ECO:0000313" key="4">
    <source>
        <dbReference type="EMBL" id="HIR89956.1"/>
    </source>
</evidence>
<dbReference type="GO" id="GO:0016757">
    <property type="term" value="F:glycosyltransferase activity"/>
    <property type="evidence" value="ECO:0007669"/>
    <property type="project" value="UniProtKB-KW"/>
</dbReference>
<dbReference type="EMBL" id="DVHN01000193">
    <property type="protein sequence ID" value="HIR89956.1"/>
    <property type="molecule type" value="Genomic_DNA"/>
</dbReference>
<dbReference type="Pfam" id="PF00535">
    <property type="entry name" value="Glycos_transf_2"/>
    <property type="match status" value="1"/>
</dbReference>
<reference evidence="4" key="2">
    <citation type="journal article" date="2021" name="PeerJ">
        <title>Extensive microbial diversity within the chicken gut microbiome revealed by metagenomics and culture.</title>
        <authorList>
            <person name="Gilroy R."/>
            <person name="Ravi A."/>
            <person name="Getino M."/>
            <person name="Pursley I."/>
            <person name="Horton D.L."/>
            <person name="Alikhan N.F."/>
            <person name="Baker D."/>
            <person name="Gharbi K."/>
            <person name="Hall N."/>
            <person name="Watson M."/>
            <person name="Adriaenssens E.M."/>
            <person name="Foster-Nyarko E."/>
            <person name="Jarju S."/>
            <person name="Secka A."/>
            <person name="Antonio M."/>
            <person name="Oren A."/>
            <person name="Chaudhuri R.R."/>
            <person name="La Ragione R."/>
            <person name="Hildebrand F."/>
            <person name="Pallen M.J."/>
        </authorList>
    </citation>
    <scope>NUCLEOTIDE SEQUENCE</scope>
    <source>
        <strain evidence="4">ChiW13-3771</strain>
    </source>
</reference>
<keyword evidence="1" id="KW-0328">Glycosyltransferase</keyword>
<evidence type="ECO:0000259" key="3">
    <source>
        <dbReference type="Pfam" id="PF00535"/>
    </source>
</evidence>
<dbReference type="CDD" id="cd00761">
    <property type="entry name" value="Glyco_tranf_GTA_type"/>
    <property type="match status" value="1"/>
</dbReference>
<accession>A0A9D1JEX0</accession>
<dbReference type="Gene3D" id="3.90.550.10">
    <property type="entry name" value="Spore Coat Polysaccharide Biosynthesis Protein SpsA, Chain A"/>
    <property type="match status" value="1"/>
</dbReference>
<gene>
    <name evidence="4" type="ORF">IAC96_13510</name>
</gene>
<keyword evidence="2" id="KW-0808">Transferase</keyword>
<dbReference type="InterPro" id="IPR029044">
    <property type="entry name" value="Nucleotide-diphossugar_trans"/>
</dbReference>
<proteinExistence type="predicted"/>